<dbReference type="OrthoDB" id="9810066at2"/>
<organism evidence="2 3">
    <name type="scientific">Legionella jamestowniensis</name>
    <dbReference type="NCBI Taxonomy" id="455"/>
    <lineage>
        <taxon>Bacteria</taxon>
        <taxon>Pseudomonadati</taxon>
        <taxon>Pseudomonadota</taxon>
        <taxon>Gammaproteobacteria</taxon>
        <taxon>Legionellales</taxon>
        <taxon>Legionellaceae</taxon>
        <taxon>Legionella</taxon>
    </lineage>
</organism>
<dbReference type="GO" id="GO:0016787">
    <property type="term" value="F:hydrolase activity"/>
    <property type="evidence" value="ECO:0007669"/>
    <property type="project" value="InterPro"/>
</dbReference>
<dbReference type="InterPro" id="IPR029058">
    <property type="entry name" value="AB_hydrolase_fold"/>
</dbReference>
<protein>
    <recommendedName>
        <fullName evidence="1">Dienelactone hydrolase domain-containing protein</fullName>
    </recommendedName>
</protein>
<reference evidence="2 3" key="1">
    <citation type="submission" date="2015-11" db="EMBL/GenBank/DDBJ databases">
        <title>Genomic analysis of 38 Legionella species identifies large and diverse effector repertoires.</title>
        <authorList>
            <person name="Burstein D."/>
            <person name="Amaro F."/>
            <person name="Zusman T."/>
            <person name="Lifshitz Z."/>
            <person name="Cohen O."/>
            <person name="Gilbert J.A."/>
            <person name="Pupko T."/>
            <person name="Shuman H.A."/>
            <person name="Segal G."/>
        </authorList>
    </citation>
    <scope>NUCLEOTIDE SEQUENCE [LARGE SCALE GENOMIC DNA]</scope>
    <source>
        <strain evidence="2 3">JA-26-G1-E2</strain>
    </source>
</reference>
<dbReference type="STRING" id="455.Ljam_0745"/>
<comment type="caution">
    <text evidence="2">The sequence shown here is derived from an EMBL/GenBank/DDBJ whole genome shotgun (WGS) entry which is preliminary data.</text>
</comment>
<dbReference type="Pfam" id="PF01738">
    <property type="entry name" value="DLH"/>
    <property type="match status" value="1"/>
</dbReference>
<dbReference type="SUPFAM" id="SSF53474">
    <property type="entry name" value="alpha/beta-Hydrolases"/>
    <property type="match status" value="1"/>
</dbReference>
<dbReference type="Gene3D" id="3.40.50.1820">
    <property type="entry name" value="alpha/beta hydrolase"/>
    <property type="match status" value="1"/>
</dbReference>
<evidence type="ECO:0000259" key="1">
    <source>
        <dbReference type="Pfam" id="PF01738"/>
    </source>
</evidence>
<feature type="domain" description="Dienelactone hydrolase" evidence="1">
    <location>
        <begin position="110"/>
        <end position="198"/>
    </location>
</feature>
<dbReference type="InterPro" id="IPR002925">
    <property type="entry name" value="Dienelactn_hydro"/>
</dbReference>
<evidence type="ECO:0000313" key="3">
    <source>
        <dbReference type="Proteomes" id="UP000054715"/>
    </source>
</evidence>
<dbReference type="Proteomes" id="UP000054715">
    <property type="component" value="Unassembled WGS sequence"/>
</dbReference>
<name>A0A0W0UNE3_9GAMM</name>
<dbReference type="AlphaFoldDB" id="A0A0W0UNE3"/>
<sequence length="227" mass="25205">MDYSLDTEHDILITDNAVSLSGFLYLPHDPLGLILFVHGSGSSRFSSRNHFVAQGLNKSRLATLLFDLLMPQEEAIDLHTREFRFNIQLLAQRLIIATNWCLNNFNLPMGYFGASTGAAAALIASTQSEQIKAVVSRGGRPDLANEFLPRVKAPTLLIVGGNDTLVISLNEEALSKMKCIKQLEIVPEATHLFEEADTLNQAALFAKNWFVRHLTSESSQTLYKEKT</sequence>
<proteinExistence type="predicted"/>
<accession>A0A0W0UNE3</accession>
<gene>
    <name evidence="2" type="ORF">Ljam_0745</name>
</gene>
<dbReference type="PATRIC" id="fig|455.5.peg.794"/>
<dbReference type="RefSeq" id="WP_058448787.1">
    <property type="nucleotide sequence ID" value="NZ_CAAAJF010000006.1"/>
</dbReference>
<evidence type="ECO:0000313" key="2">
    <source>
        <dbReference type="EMBL" id="KTD09395.1"/>
    </source>
</evidence>
<dbReference type="EMBL" id="LNYG01000012">
    <property type="protein sequence ID" value="KTD09395.1"/>
    <property type="molecule type" value="Genomic_DNA"/>
</dbReference>